<evidence type="ECO:0000256" key="1">
    <source>
        <dbReference type="SAM" id="Coils"/>
    </source>
</evidence>
<evidence type="ECO:0000256" key="2">
    <source>
        <dbReference type="SAM" id="MobiDB-lite"/>
    </source>
</evidence>
<sequence>MPKEDHHDEKPLSDVLRARHSEHGKRRGLHGKTARKLHNQRYSPATECGLTSSNTMPCSPFAHPCQRRLLSHFELEGRDASHSLNRDHAWEHVPALLHERAIAPPRVHKRSNGLIETSFALEPVVEVVADAGAESVRQGQRRDRRQLRTDGKIYSLRNGKRPVLFAEPPTEPPVGVRSSLLTPVRVGGSRSLRAFPTVRRPGGAAWDVAQHGGVGRALLEIDLGADCLVSHLSTQGREPPTRTFPQVQRERRRCKADLLGRAHSAGLGRRAQRSAAAARRRLDEEEEEVAELCSVEGRRWNLLKHGHYPGPFWMVLNLKGDQERCRRTGRPFLPAERFVQWVSRFEVHFRCDGGRRWLVLGSFKGNADATSEVAHSLRGLRARYLRIVPLDVVGEGALRVGVYGQVAAAAAVCGAASGAKEAPDPITYTLCSASEGFNTRYTHRERYTYRGGDRGWSCDMPVSMMGARRLRHLYPIHDLCLEDEEDEEQAVAMWQHEQADVEGQAARPMPTLRDFIEAAASAADERTSVSTSGWDLVDLVGWSDASSSAWSEADHLSCAGSEDGGE</sequence>
<dbReference type="PROSITE" id="PS50022">
    <property type="entry name" value="FA58C_3"/>
    <property type="match status" value="1"/>
</dbReference>
<feature type="compositionally biased region" description="Basic and acidic residues" evidence="2">
    <location>
        <begin position="1"/>
        <end position="21"/>
    </location>
</feature>
<proteinExistence type="predicted"/>
<accession>A0A7S3SFG9</accession>
<dbReference type="EMBL" id="HBIR01025410">
    <property type="protein sequence ID" value="CAE0552666.1"/>
    <property type="molecule type" value="Transcribed_RNA"/>
</dbReference>
<protein>
    <recommendedName>
        <fullName evidence="3">F5/8 type C domain-containing protein</fullName>
    </recommendedName>
</protein>
<dbReference type="InterPro" id="IPR008979">
    <property type="entry name" value="Galactose-bd-like_sf"/>
</dbReference>
<name>A0A7S3SFG9_EMIHU</name>
<dbReference type="InterPro" id="IPR000421">
    <property type="entry name" value="FA58C"/>
</dbReference>
<feature type="region of interest" description="Disordered" evidence="2">
    <location>
        <begin position="1"/>
        <end position="35"/>
    </location>
</feature>
<dbReference type="SUPFAM" id="SSF49785">
    <property type="entry name" value="Galactose-binding domain-like"/>
    <property type="match status" value="1"/>
</dbReference>
<feature type="compositionally biased region" description="Basic residues" evidence="2">
    <location>
        <begin position="22"/>
        <end position="35"/>
    </location>
</feature>
<dbReference type="AlphaFoldDB" id="A0A7S3SFG9"/>
<keyword evidence="1" id="KW-0175">Coiled coil</keyword>
<organism evidence="4">
    <name type="scientific">Emiliania huxleyi</name>
    <name type="common">Coccolithophore</name>
    <name type="synonym">Pontosphaera huxleyi</name>
    <dbReference type="NCBI Taxonomy" id="2903"/>
    <lineage>
        <taxon>Eukaryota</taxon>
        <taxon>Haptista</taxon>
        <taxon>Haptophyta</taxon>
        <taxon>Prymnesiophyceae</taxon>
        <taxon>Isochrysidales</taxon>
        <taxon>Noelaerhabdaceae</taxon>
        <taxon>Emiliania</taxon>
    </lineage>
</organism>
<gene>
    <name evidence="4" type="ORF">EHUX00137_LOCUS19528</name>
</gene>
<feature type="domain" description="F5/8 type C" evidence="3">
    <location>
        <begin position="254"/>
        <end position="405"/>
    </location>
</feature>
<evidence type="ECO:0000259" key="3">
    <source>
        <dbReference type="PROSITE" id="PS50022"/>
    </source>
</evidence>
<evidence type="ECO:0000313" key="4">
    <source>
        <dbReference type="EMBL" id="CAE0552666.1"/>
    </source>
</evidence>
<feature type="coiled-coil region" evidence="1">
    <location>
        <begin position="268"/>
        <end position="295"/>
    </location>
</feature>
<dbReference type="Gene3D" id="2.60.120.260">
    <property type="entry name" value="Galactose-binding domain-like"/>
    <property type="match status" value="1"/>
</dbReference>
<reference evidence="4" key="1">
    <citation type="submission" date="2021-01" db="EMBL/GenBank/DDBJ databases">
        <authorList>
            <person name="Corre E."/>
            <person name="Pelletier E."/>
            <person name="Niang G."/>
            <person name="Scheremetjew M."/>
            <person name="Finn R."/>
            <person name="Kale V."/>
            <person name="Holt S."/>
            <person name="Cochrane G."/>
            <person name="Meng A."/>
            <person name="Brown T."/>
            <person name="Cohen L."/>
        </authorList>
    </citation>
    <scope>NUCLEOTIDE SEQUENCE</scope>
    <source>
        <strain evidence="4">379</strain>
    </source>
</reference>